<dbReference type="GeneID" id="24127354"/>
<dbReference type="EMBL" id="KK583204">
    <property type="protein sequence ID" value="KDO29872.1"/>
    <property type="molecule type" value="Genomic_DNA"/>
</dbReference>
<keyword evidence="9" id="KW-0407">Ion channel</keyword>
<accession>A0A067CSU7</accession>
<dbReference type="Proteomes" id="UP000030745">
    <property type="component" value="Unassembled WGS sequence"/>
</dbReference>
<dbReference type="InterPro" id="IPR000699">
    <property type="entry name" value="RIH_dom"/>
</dbReference>
<keyword evidence="16" id="KW-1185">Reference proteome</keyword>
<feature type="domain" description="RyR/IP3R Homology associated" evidence="13">
    <location>
        <begin position="1595"/>
        <end position="1700"/>
    </location>
</feature>
<evidence type="ECO:0000256" key="10">
    <source>
        <dbReference type="SAM" id="SignalP"/>
    </source>
</evidence>
<dbReference type="KEGG" id="spar:SPRG_04939"/>
<keyword evidence="3" id="KW-0812">Transmembrane</keyword>
<dbReference type="Pfam" id="PF08709">
    <property type="entry name" value="Ins145_P3_rec"/>
    <property type="match status" value="1"/>
</dbReference>
<dbReference type="OMA" id="HALEHEM"/>
<keyword evidence="2" id="KW-0813">Transport</keyword>
<keyword evidence="6" id="KW-0406">Ion transport</keyword>
<keyword evidence="7" id="KW-0472">Membrane</keyword>
<dbReference type="VEuPathDB" id="FungiDB:SPRG_04939"/>
<evidence type="ECO:0000256" key="8">
    <source>
        <dbReference type="ARBA" id="ARBA00023286"/>
    </source>
</evidence>
<keyword evidence="5" id="KW-1133">Transmembrane helix</keyword>
<evidence type="ECO:0000256" key="7">
    <source>
        <dbReference type="ARBA" id="ARBA00023136"/>
    </source>
</evidence>
<evidence type="ECO:0000256" key="1">
    <source>
        <dbReference type="ARBA" id="ARBA00004127"/>
    </source>
</evidence>
<evidence type="ECO:0000313" key="16">
    <source>
        <dbReference type="Proteomes" id="UP000030745"/>
    </source>
</evidence>
<evidence type="ECO:0000256" key="6">
    <source>
        <dbReference type="ARBA" id="ARBA00023065"/>
    </source>
</evidence>
<dbReference type="Pfam" id="PF01365">
    <property type="entry name" value="RYDR_ITPR"/>
    <property type="match status" value="2"/>
</dbReference>
<feature type="domain" description="MIR" evidence="12">
    <location>
        <begin position="265"/>
        <end position="328"/>
    </location>
</feature>
<dbReference type="InterPro" id="IPR014821">
    <property type="entry name" value="Ins145_P3_rcpt"/>
</dbReference>
<feature type="chain" id="PRO_5001634860" evidence="10">
    <location>
        <begin position="17"/>
        <end position="1905"/>
    </location>
</feature>
<feature type="domain" description="RIH" evidence="11">
    <location>
        <begin position="965"/>
        <end position="1087"/>
    </location>
</feature>
<dbReference type="OrthoDB" id="72778at2759"/>
<evidence type="ECO:0000259" key="12">
    <source>
        <dbReference type="Pfam" id="PF02815"/>
    </source>
</evidence>
<dbReference type="Gene3D" id="2.80.10.50">
    <property type="match status" value="2"/>
</dbReference>
<reference evidence="15 16" key="1">
    <citation type="journal article" date="2013" name="PLoS Genet.">
        <title>Distinctive expansion of potential virulence genes in the genome of the oomycete fish pathogen Saprolegnia parasitica.</title>
        <authorList>
            <person name="Jiang R.H."/>
            <person name="de Bruijn I."/>
            <person name="Haas B.J."/>
            <person name="Belmonte R."/>
            <person name="Lobach L."/>
            <person name="Christie J."/>
            <person name="van den Ackerveken G."/>
            <person name="Bottin A."/>
            <person name="Bulone V."/>
            <person name="Diaz-Moreno S.M."/>
            <person name="Dumas B."/>
            <person name="Fan L."/>
            <person name="Gaulin E."/>
            <person name="Govers F."/>
            <person name="Grenville-Briggs L.J."/>
            <person name="Horner N.R."/>
            <person name="Levin J.Z."/>
            <person name="Mammella M."/>
            <person name="Meijer H.J."/>
            <person name="Morris P."/>
            <person name="Nusbaum C."/>
            <person name="Oome S."/>
            <person name="Phillips A.J."/>
            <person name="van Rooyen D."/>
            <person name="Rzeszutek E."/>
            <person name="Saraiva M."/>
            <person name="Secombes C.J."/>
            <person name="Seidl M.F."/>
            <person name="Snel B."/>
            <person name="Stassen J.H."/>
            <person name="Sykes S."/>
            <person name="Tripathy S."/>
            <person name="van den Berg H."/>
            <person name="Vega-Arreguin J.C."/>
            <person name="Wawra S."/>
            <person name="Young S.K."/>
            <person name="Zeng Q."/>
            <person name="Dieguez-Uribeondo J."/>
            <person name="Russ C."/>
            <person name="Tyler B.M."/>
            <person name="van West P."/>
        </authorList>
    </citation>
    <scope>NUCLEOTIDE SEQUENCE [LARGE SCALE GENOMIC DNA]</scope>
    <source>
        <strain evidence="15 16">CBS 223.65</strain>
    </source>
</reference>
<keyword evidence="10" id="KW-0732">Signal</keyword>
<comment type="subcellular location">
    <subcellularLocation>
        <location evidence="1">Endomembrane system</location>
        <topology evidence="1">Multi-pass membrane protein</topology>
    </subcellularLocation>
</comment>
<organism evidence="15 16">
    <name type="scientific">Saprolegnia parasitica (strain CBS 223.65)</name>
    <dbReference type="NCBI Taxonomy" id="695850"/>
    <lineage>
        <taxon>Eukaryota</taxon>
        <taxon>Sar</taxon>
        <taxon>Stramenopiles</taxon>
        <taxon>Oomycota</taxon>
        <taxon>Saprolegniomycetes</taxon>
        <taxon>Saprolegniales</taxon>
        <taxon>Saprolegniaceae</taxon>
        <taxon>Saprolegnia</taxon>
    </lineage>
</organism>
<dbReference type="Pfam" id="PF02815">
    <property type="entry name" value="MIR"/>
    <property type="match status" value="1"/>
</dbReference>
<feature type="signal peptide" evidence="10">
    <location>
        <begin position="1"/>
        <end position="16"/>
    </location>
</feature>
<dbReference type="SUPFAM" id="SSF82109">
    <property type="entry name" value="MIR domain"/>
    <property type="match status" value="1"/>
</dbReference>
<dbReference type="GO" id="GO:0016020">
    <property type="term" value="C:membrane"/>
    <property type="evidence" value="ECO:0007669"/>
    <property type="project" value="InterPro"/>
</dbReference>
<keyword evidence="8" id="KW-1071">Ligand-gated ion channel</keyword>
<evidence type="ECO:0000259" key="14">
    <source>
        <dbReference type="Pfam" id="PF08709"/>
    </source>
</evidence>
<evidence type="ECO:0000256" key="4">
    <source>
        <dbReference type="ARBA" id="ARBA00022737"/>
    </source>
</evidence>
<feature type="domain" description="Inositol 1,4,5-trisphosphate/ryanodine receptor" evidence="14">
    <location>
        <begin position="42"/>
        <end position="228"/>
    </location>
</feature>
<evidence type="ECO:0000256" key="9">
    <source>
        <dbReference type="ARBA" id="ARBA00023303"/>
    </source>
</evidence>
<dbReference type="InterPro" id="IPR016093">
    <property type="entry name" value="MIR_motif"/>
</dbReference>
<evidence type="ECO:0000256" key="5">
    <source>
        <dbReference type="ARBA" id="ARBA00022989"/>
    </source>
</evidence>
<gene>
    <name evidence="15" type="ORF">SPRG_04939</name>
</gene>
<evidence type="ECO:0000313" key="15">
    <source>
        <dbReference type="EMBL" id="KDO29872.1"/>
    </source>
</evidence>
<name>A0A067CSU7_SAPPC</name>
<evidence type="ECO:0000259" key="13">
    <source>
        <dbReference type="Pfam" id="PF08454"/>
    </source>
</evidence>
<feature type="domain" description="RIH" evidence="11">
    <location>
        <begin position="428"/>
        <end position="584"/>
    </location>
</feature>
<evidence type="ECO:0000256" key="3">
    <source>
        <dbReference type="ARBA" id="ARBA00022692"/>
    </source>
</evidence>
<dbReference type="PANTHER" id="PTHR13715:SF99">
    <property type="entry name" value="INOSITOL 1,4,5-TRISPHOSPHATE RECEPTOR-LIKE PROTEIN A"/>
    <property type="match status" value="1"/>
</dbReference>
<keyword evidence="4" id="KW-0677">Repeat</keyword>
<evidence type="ECO:0000259" key="11">
    <source>
        <dbReference type="Pfam" id="PF01365"/>
    </source>
</evidence>
<proteinExistence type="predicted"/>
<protein>
    <submittedName>
        <fullName evidence="15">Uncharacterized protein</fullName>
    </submittedName>
</protein>
<dbReference type="GO" id="GO:0005262">
    <property type="term" value="F:calcium channel activity"/>
    <property type="evidence" value="ECO:0007669"/>
    <property type="project" value="InterPro"/>
</dbReference>
<dbReference type="InterPro" id="IPR036300">
    <property type="entry name" value="MIR_dom_sf"/>
</dbReference>
<dbReference type="RefSeq" id="XP_012199467.1">
    <property type="nucleotide sequence ID" value="XM_012344077.1"/>
</dbReference>
<dbReference type="Pfam" id="PF08454">
    <property type="entry name" value="RIH_assoc"/>
    <property type="match status" value="1"/>
</dbReference>
<dbReference type="GO" id="GO:0012505">
    <property type="term" value="C:endomembrane system"/>
    <property type="evidence" value="ECO:0007669"/>
    <property type="project" value="UniProtKB-SubCell"/>
</dbReference>
<sequence>MAKLCVGDLVLLVAQGSDLSWSPESSADPHPAIGFLASCEHAVPSSGIVHRAAGVETLTQTEALEPKSVLPCVFRVEAVLNKEDIVRVDLQRKLDSRALENEMAYKGYGTEVKLGQCIRLVHYHTNQVLCINVNERGVKPFTMKIGFESPHAFNAACDVPAREQSMVQAPVKTKMDGDTVLIEDVVHLYSARWERYLDVATSHLQESILDVVAGKDKTRWQLVPFANHESSVPALRGGDILRFCHVESEHVLELASDVLALTSRVTSNALWAVEPLHAKWGGKAIALDVFQLRHVATGKLLATSANAPLCVSASSTDNGPATFFKLGSKHGGSSTTFHIQHEESGVWLCGVAGNDDTTIPLHCCRTVRDSDVFRVQRPSATEVSVLLDVLFTKHQFARHCAQLQRVPNVDLLAFQDVQPLEICLRAVHNVLREHPSLKFILWDQSVLASLLDNLAAILHTHQGVYQRHAELRTCVRALCFLIKDYVTDDPTSQRTIHPYLPMLQDLLGANEAVAKALTACVRDNESFLHCITRHQIQETLDRMAQLAAFEWVHEYWVYLETLCTCNGVVLAQNQALVLEELLARNLLPAVVNDVVLVPQKTTTTWEVVSSALGEPTQLYVANALRLLARLYHGQARPSSPLVQFVTDHGLHLLENEGIPDCMRAGLCAFITAHNVQGHAATLFYTQDFSAVSRTRSWLAPYKPMCTRAVDPSSSWTWEECMDQITPYATFAETYLTRTITANPEVLAPGTRQLLLVVLTLAETCICLGYYQTPKLLTALVHVLVTYLGSATGDAVDIKVRVCHVLSKLATGRLNNQVSALLDVVRQHSASASATTHVALEDAFHTVLVQDDCYASVDYIDVLCSLCRHGCHELTMLALGLLYSYFNTLTEIRCIAESLLILTSDAWERVYDELRDIAIAMDCENPEAPLHRALALVTAQPLEKYQQMQRLLFHVGLHTIVIGLLRRQATRTSTEWVRQCYQILMHMIGCDRSFESLLVAHVDLFLRDLPFFPSEVSHFVRSVLGHNEALVQTIPAAQVRRVADLLVAPTLFEAPSARSRILEVLLHLVVTKQGEYIEANQTLVFNALSSHPTTLDLFTEEAGYQTRLDLMAHVDKPLEMALLTSTHCIESMLKAHPDLHRLHYHATLLHLLSVCSQGKNHRVEVECRSLLSLDDIVRALVDSRTIFSVRKTLMAFLDAAYFDVQIPISGLAENPAVWSLLQYVVNDLTVVLHMADAKYFEAELPANAEVTLATLTSEARIFSAILAFLDDGVLPMLTNFFSQVAVTLTTAHAKHSQVTMNIAAVLVKILDIPHLPERTKTATIAVVSSIKENEILAKHSPAVTLTSGASSFSRLVHHKQLTISVLRVWKNEIKRQSLWHKVKREAPRISAISKAASMRPRKDFGSFRLRYRVDTKANCTIDTPIEDFMQAQLRSFLGGFESTALHRSTLLQAETSFVHALLSPSMDDVVGHVITYMCQHDKESATNAHEQPHVHLNLLGWLLDGRDEALSEQQDRLARLGGGAMVLQLLSKAIHDITGYPVLVQETLHVGLAMLRNGNPRVQVDMFAHVEALGESFMSRLVHFLRLPHDEDLMPIVMDLLEFLRLLCENHFAPMQLYARKQLNALRTYDLVDEVISYLCGLLWVVDPRTHSLVWNITSPMHLSVVVQALNTLAEFVQGCDANQRSVGVSTKLLHAINDLLRHHYVNHPSLVSSEAELPLVYDNCSVAQVQELKHSAIVLVYSILEGNRDARMPAHVLSTLDTATWGAYCCDIKCEYEIYTRLLERALETTSATKVTVTIDASEHERLLSASLEADEASVEKLQAKVRNHWTICCDVYVLFQTLFAPCDDAGVVAQTQLEAGAPSFFSWTKLAASVGSIEIVRESELETIYGCDFSFLHFYMLRAA</sequence>
<dbReference type="STRING" id="695850.A0A067CSU7"/>
<dbReference type="InterPro" id="IPR013662">
    <property type="entry name" value="RIH_assoc-dom"/>
</dbReference>
<dbReference type="InterPro" id="IPR015925">
    <property type="entry name" value="Ryanodine_IP3_receptor"/>
</dbReference>
<evidence type="ECO:0000256" key="2">
    <source>
        <dbReference type="ARBA" id="ARBA00022448"/>
    </source>
</evidence>
<dbReference type="PANTHER" id="PTHR13715">
    <property type="entry name" value="RYANODINE RECEPTOR AND IP3 RECEPTOR"/>
    <property type="match status" value="1"/>
</dbReference>